<accession>A0ACB0IU72</accession>
<evidence type="ECO:0000313" key="1">
    <source>
        <dbReference type="EMBL" id="CAJ2636134.1"/>
    </source>
</evidence>
<proteinExistence type="predicted"/>
<evidence type="ECO:0000313" key="2">
    <source>
        <dbReference type="Proteomes" id="UP001177021"/>
    </source>
</evidence>
<comment type="caution">
    <text evidence="1">The sequence shown here is derived from an EMBL/GenBank/DDBJ whole genome shotgun (WGS) entry which is preliminary data.</text>
</comment>
<name>A0ACB0IU72_TRIPR</name>
<dbReference type="EMBL" id="CASHSV030000002">
    <property type="protein sequence ID" value="CAJ2636134.1"/>
    <property type="molecule type" value="Genomic_DNA"/>
</dbReference>
<gene>
    <name evidence="1" type="ORF">MILVUS5_LOCUS6676</name>
</gene>
<dbReference type="Proteomes" id="UP001177021">
    <property type="component" value="Unassembled WGS sequence"/>
</dbReference>
<keyword evidence="2" id="KW-1185">Reference proteome</keyword>
<reference evidence="1" key="1">
    <citation type="submission" date="2023-10" db="EMBL/GenBank/DDBJ databases">
        <authorList>
            <person name="Rodriguez Cubillos JULIANA M."/>
            <person name="De Vega J."/>
        </authorList>
    </citation>
    <scope>NUCLEOTIDE SEQUENCE</scope>
</reference>
<organism evidence="1 2">
    <name type="scientific">Trifolium pratense</name>
    <name type="common">Red clover</name>
    <dbReference type="NCBI Taxonomy" id="57577"/>
    <lineage>
        <taxon>Eukaryota</taxon>
        <taxon>Viridiplantae</taxon>
        <taxon>Streptophyta</taxon>
        <taxon>Embryophyta</taxon>
        <taxon>Tracheophyta</taxon>
        <taxon>Spermatophyta</taxon>
        <taxon>Magnoliopsida</taxon>
        <taxon>eudicotyledons</taxon>
        <taxon>Gunneridae</taxon>
        <taxon>Pentapetalae</taxon>
        <taxon>rosids</taxon>
        <taxon>fabids</taxon>
        <taxon>Fabales</taxon>
        <taxon>Fabaceae</taxon>
        <taxon>Papilionoideae</taxon>
        <taxon>50 kb inversion clade</taxon>
        <taxon>NPAAA clade</taxon>
        <taxon>Hologalegina</taxon>
        <taxon>IRL clade</taxon>
        <taxon>Trifolieae</taxon>
        <taxon>Trifolium</taxon>
    </lineage>
</organism>
<protein>
    <submittedName>
        <fullName evidence="1">Uncharacterized protein</fullName>
    </submittedName>
</protein>
<sequence length="548" mass="62383">MYLGAPMIHQRISRNSYTFIIDKMRKKLSTWKANNLSFAGRVTLAQSSLSCIPGYVMQTTNIPASICEEAEKICRDFIWGSTNQHRKCHLISWEKICRPKEEGGLGFRNLRILNQVYKHKLAWQMVADPDKLWVQVMRAKYNGGFLSTPNIIARSNSSNIWKAIVKAWEHVKPHIRWVINDGHGTRFWKDIWIPNYGVLEDRYSNLIPMGEIEYSVSSYVIDGDWNWNMLATRLPESICNLIAKLKPPIVGNSDIPNWNMSTDGNFSINSAYKFLSRNDNDNTNFITEDNWAKFFSLGLYGWLEWNITTKHIGASNTDWPTFFGVSVWSLWKDRNKLVFSRETELTTHLTSKIIDIAYQIEKEMKFPLASQSVNPCRKYIHWSKPPPGFFKINTDGSFVHGQAACGGIIRNHNGNFVKGFMCKLGSGNALFAELKGILLGLQIMREMQLTIVILETDSIHAINMIQNRHTSIFHLQPLLQEIINLINLSGSTICINHIHREANTCADALALRGHQADFSPSMLDVISPSINLLFDKDLRGACSSVVGP</sequence>